<dbReference type="SMART" id="SM00342">
    <property type="entry name" value="HTH_ARAC"/>
    <property type="match status" value="1"/>
</dbReference>
<keyword evidence="3" id="KW-0804">Transcription</keyword>
<dbReference type="GO" id="GO:0003700">
    <property type="term" value="F:DNA-binding transcription factor activity"/>
    <property type="evidence" value="ECO:0007669"/>
    <property type="project" value="InterPro"/>
</dbReference>
<dbReference type="Proteomes" id="UP000324575">
    <property type="component" value="Unassembled WGS sequence"/>
</dbReference>
<organism evidence="5 6">
    <name type="scientific">Candidatus Ordinivivax streblomastigis</name>
    <dbReference type="NCBI Taxonomy" id="2540710"/>
    <lineage>
        <taxon>Bacteria</taxon>
        <taxon>Pseudomonadati</taxon>
        <taxon>Bacteroidota</taxon>
        <taxon>Bacteroidia</taxon>
        <taxon>Bacteroidales</taxon>
        <taxon>Candidatus Ordinivivax</taxon>
    </lineage>
</organism>
<proteinExistence type="predicted"/>
<dbReference type="PROSITE" id="PS01124">
    <property type="entry name" value="HTH_ARAC_FAMILY_2"/>
    <property type="match status" value="1"/>
</dbReference>
<feature type="domain" description="HTH araC/xylS-type" evidence="4">
    <location>
        <begin position="176"/>
        <end position="273"/>
    </location>
</feature>
<gene>
    <name evidence="5" type="ORF">EZS26_003897</name>
</gene>
<dbReference type="InterPro" id="IPR020449">
    <property type="entry name" value="Tscrpt_reg_AraC-type_HTH"/>
</dbReference>
<dbReference type="Pfam" id="PF22200">
    <property type="entry name" value="ExsA_N"/>
    <property type="match status" value="1"/>
</dbReference>
<dbReference type="InterPro" id="IPR018060">
    <property type="entry name" value="HTH_AraC"/>
</dbReference>
<accession>A0A5M8NT39</accession>
<dbReference type="PANTHER" id="PTHR43280:SF2">
    <property type="entry name" value="HTH-TYPE TRANSCRIPTIONAL REGULATOR EXSA"/>
    <property type="match status" value="1"/>
</dbReference>
<dbReference type="AlphaFoldDB" id="A0A5M8NT39"/>
<dbReference type="EMBL" id="SNRX01000177">
    <property type="protein sequence ID" value="KAA6299960.1"/>
    <property type="molecule type" value="Genomic_DNA"/>
</dbReference>
<evidence type="ECO:0000256" key="3">
    <source>
        <dbReference type="ARBA" id="ARBA00023163"/>
    </source>
</evidence>
<evidence type="ECO:0000256" key="1">
    <source>
        <dbReference type="ARBA" id="ARBA00023015"/>
    </source>
</evidence>
<evidence type="ECO:0000256" key="2">
    <source>
        <dbReference type="ARBA" id="ARBA00023125"/>
    </source>
</evidence>
<dbReference type="SUPFAM" id="SSF46689">
    <property type="entry name" value="Homeodomain-like"/>
    <property type="match status" value="2"/>
</dbReference>
<name>A0A5M8NT39_9BACT</name>
<dbReference type="Gene3D" id="1.10.10.60">
    <property type="entry name" value="Homeodomain-like"/>
    <property type="match status" value="2"/>
</dbReference>
<evidence type="ECO:0000313" key="6">
    <source>
        <dbReference type="Proteomes" id="UP000324575"/>
    </source>
</evidence>
<dbReference type="InterPro" id="IPR054015">
    <property type="entry name" value="ExsA-like_N"/>
</dbReference>
<evidence type="ECO:0000259" key="4">
    <source>
        <dbReference type="PROSITE" id="PS01124"/>
    </source>
</evidence>
<dbReference type="InterPro" id="IPR009057">
    <property type="entry name" value="Homeodomain-like_sf"/>
</dbReference>
<reference evidence="5 6" key="1">
    <citation type="submission" date="2019-03" db="EMBL/GenBank/DDBJ databases">
        <title>Single cell metagenomics reveals metabolic interactions within the superorganism composed of flagellate Streblomastix strix and complex community of Bacteroidetes bacteria on its surface.</title>
        <authorList>
            <person name="Treitli S.C."/>
            <person name="Kolisko M."/>
            <person name="Husnik F."/>
            <person name="Keeling P."/>
            <person name="Hampl V."/>
        </authorList>
    </citation>
    <scope>NUCLEOTIDE SEQUENCE [LARGE SCALE GENOMIC DNA]</scope>
    <source>
        <strain evidence="5">St1</strain>
    </source>
</reference>
<dbReference type="PANTHER" id="PTHR43280">
    <property type="entry name" value="ARAC-FAMILY TRANSCRIPTIONAL REGULATOR"/>
    <property type="match status" value="1"/>
</dbReference>
<dbReference type="Pfam" id="PF12833">
    <property type="entry name" value="HTH_18"/>
    <property type="match status" value="1"/>
</dbReference>
<dbReference type="PRINTS" id="PR00032">
    <property type="entry name" value="HTHARAC"/>
</dbReference>
<protein>
    <submittedName>
        <fullName evidence="5">Exoenzyme S synthesis regulatory protein ExsA</fullName>
    </submittedName>
</protein>
<sequence>MDEIRTLRYSDIFLAMYFNDARSCTHRNHTHVLVYIYSGELEINERGTITRLHKGMCAFIRRDNQVQLTKQSRNGEQFKAIFLMFTRNFLREFYQTLDKTQMPSESKRDKVSVCKLPPDRPDIISLFESMTPYFDSSIQPTDALLKLKMIEGVYVLLNTDKNFYSSLFDFSEPWKIDILGYLNENYMYDLSMEEIASYTGRSLASFKRDFKKISTLSPQKWLIHKRLEVAQWKFRNENKKVSDVCFEVGFKNLSHFSTAFKQQYGFSPAKQLN</sequence>
<keyword evidence="2" id="KW-0238">DNA-binding</keyword>
<dbReference type="GO" id="GO:0043565">
    <property type="term" value="F:sequence-specific DNA binding"/>
    <property type="evidence" value="ECO:0007669"/>
    <property type="project" value="InterPro"/>
</dbReference>
<comment type="caution">
    <text evidence="5">The sequence shown here is derived from an EMBL/GenBank/DDBJ whole genome shotgun (WGS) entry which is preliminary data.</text>
</comment>
<keyword evidence="1" id="KW-0805">Transcription regulation</keyword>
<evidence type="ECO:0000313" key="5">
    <source>
        <dbReference type="EMBL" id="KAA6299960.1"/>
    </source>
</evidence>